<feature type="transmembrane region" description="Helical" evidence="1">
    <location>
        <begin position="51"/>
        <end position="73"/>
    </location>
</feature>
<dbReference type="EMBL" id="LGTL01000012">
    <property type="protein sequence ID" value="KPA78801.1"/>
    <property type="molecule type" value="Genomic_DNA"/>
</dbReference>
<evidence type="ECO:0000313" key="2">
    <source>
        <dbReference type="EMBL" id="KPA78801.1"/>
    </source>
</evidence>
<dbReference type="EMBL" id="LGTL01000012">
    <property type="protein sequence ID" value="KPA78800.1"/>
    <property type="molecule type" value="Genomic_DNA"/>
</dbReference>
<accession>A0A0N0VET2</accession>
<proteinExistence type="predicted"/>
<keyword evidence="1" id="KW-0812">Transmembrane</keyword>
<name>A0A0N0VET2_LEPPY</name>
<dbReference type="RefSeq" id="XP_015657239.1">
    <property type="nucleotide sequence ID" value="XM_015804105.1"/>
</dbReference>
<dbReference type="VEuPathDB" id="TriTrypDB:LpyrH10_12_0770"/>
<gene>
    <name evidence="2" type="ORF">ABB37_05899</name>
</gene>
<reference evidence="2 3" key="1">
    <citation type="submission" date="2015-07" db="EMBL/GenBank/DDBJ databases">
        <title>High-quality genome of monoxenous trypanosomatid Leptomonas pyrrhocoris.</title>
        <authorList>
            <person name="Flegontov P."/>
            <person name="Butenko A."/>
            <person name="Firsov S."/>
            <person name="Vlcek C."/>
            <person name="Logacheva M.D."/>
            <person name="Field M."/>
            <person name="Filatov D."/>
            <person name="Flegontova O."/>
            <person name="Gerasimov E."/>
            <person name="Jackson A.P."/>
            <person name="Kelly S."/>
            <person name="Opperdoes F."/>
            <person name="O'Reilly A."/>
            <person name="Votypka J."/>
            <person name="Yurchenko V."/>
            <person name="Lukes J."/>
        </authorList>
    </citation>
    <scope>NUCLEOTIDE SEQUENCE [LARGE SCALE GENOMIC DNA]</scope>
    <source>
        <strain evidence="2">H10</strain>
    </source>
</reference>
<protein>
    <recommendedName>
        <fullName evidence="4">Transmembrane protein</fullName>
    </recommendedName>
</protein>
<dbReference type="GeneID" id="26906189"/>
<evidence type="ECO:0000256" key="1">
    <source>
        <dbReference type="SAM" id="Phobius"/>
    </source>
</evidence>
<dbReference type="RefSeq" id="XP_015657240.1">
    <property type="nucleotide sequence ID" value="XM_015804106.1"/>
</dbReference>
<dbReference type="AlphaFoldDB" id="A0A0N0VET2"/>
<evidence type="ECO:0008006" key="4">
    <source>
        <dbReference type="Google" id="ProtNLM"/>
    </source>
</evidence>
<comment type="caution">
    <text evidence="2">The sequence shown here is derived from an EMBL/GenBank/DDBJ whole genome shotgun (WGS) entry which is preliminary data.</text>
</comment>
<dbReference type="Proteomes" id="UP000037923">
    <property type="component" value="Unassembled WGS sequence"/>
</dbReference>
<keyword evidence="1" id="KW-0472">Membrane</keyword>
<organism evidence="2 3">
    <name type="scientific">Leptomonas pyrrhocoris</name>
    <name type="common">Firebug parasite</name>
    <dbReference type="NCBI Taxonomy" id="157538"/>
    <lineage>
        <taxon>Eukaryota</taxon>
        <taxon>Discoba</taxon>
        <taxon>Euglenozoa</taxon>
        <taxon>Kinetoplastea</taxon>
        <taxon>Metakinetoplastina</taxon>
        <taxon>Trypanosomatida</taxon>
        <taxon>Trypanosomatidae</taxon>
        <taxon>Leishmaniinae</taxon>
        <taxon>Leptomonas</taxon>
    </lineage>
</organism>
<evidence type="ECO:0000313" key="3">
    <source>
        <dbReference type="Proteomes" id="UP000037923"/>
    </source>
</evidence>
<keyword evidence="3" id="KW-1185">Reference proteome</keyword>
<keyword evidence="1" id="KW-1133">Transmembrane helix</keyword>
<sequence length="217" mass="24429">MYIYILFFASRGCRHFLSSSDCGFETFINIYVSLFEFDSAVFGSFHNMEPYYLFFLAGTAVFIIACVIVAFVLRLLSRRKREEEEGAVGSVAYPYVVHSREGHEPLSSTAEPHGNTYPRGYYFRFQPLDTHANRRQSGHDSEDEDVRPIMGADAQGIRIYRREPCEGTLVLDDGDGSGYGAAASHTRSREPIYYGEAVYMSRPGSSVPPAARVEKQD</sequence>